<keyword evidence="2" id="KW-0413">Isomerase</keyword>
<dbReference type="EMBL" id="JACHJW010000001">
    <property type="protein sequence ID" value="MBB4958869.1"/>
    <property type="molecule type" value="Genomic_DNA"/>
</dbReference>
<dbReference type="Gene3D" id="1.10.287.1060">
    <property type="entry name" value="ESAT-6-like"/>
    <property type="match status" value="1"/>
</dbReference>
<evidence type="ECO:0000313" key="3">
    <source>
        <dbReference type="Proteomes" id="UP000578819"/>
    </source>
</evidence>
<feature type="region of interest" description="Disordered" evidence="1">
    <location>
        <begin position="732"/>
        <end position="752"/>
    </location>
</feature>
<dbReference type="InterPro" id="IPR010310">
    <property type="entry name" value="T7SS_ESAT-6-like"/>
</dbReference>
<name>A0A7W7SQ32_9ACTN</name>
<dbReference type="InterPro" id="IPR036689">
    <property type="entry name" value="ESAT-6-like_sf"/>
</dbReference>
<comment type="caution">
    <text evidence="2">The sequence shown here is derived from an EMBL/GenBank/DDBJ whole genome shotgun (WGS) entry which is preliminary data.</text>
</comment>
<dbReference type="SUPFAM" id="SSF140453">
    <property type="entry name" value="EsxAB dimer-like"/>
    <property type="match status" value="1"/>
</dbReference>
<reference evidence="2 3" key="1">
    <citation type="submission" date="2020-08" db="EMBL/GenBank/DDBJ databases">
        <title>Sequencing the genomes of 1000 actinobacteria strains.</title>
        <authorList>
            <person name="Klenk H.-P."/>
        </authorList>
    </citation>
    <scope>NUCLEOTIDE SEQUENCE [LARGE SCALE GENOMIC DNA]</scope>
    <source>
        <strain evidence="2 3">DSM 45886</strain>
    </source>
</reference>
<sequence length="1593" mass="171010">MPTDGTVQTLSDGTVITYDSDGHPIRQVTPDGSVFDRFTPDGRPLHGTVPGSDGQPAQSVDITYQGNASTWRYTDGTTVTYNNDGNVVRQQLPDGTVFDQFTADGKPTHGILAGNDGQPAQTVDITYQGNASTWRYADGTTVTYNDDGNVTRQQLPDGTVFDQFTPDGRPLHGTVPGSDGQPAQSVDITYQGDASTWRYTDGTTVTYNDDGNVVRQQLPDGTVFDQFTADGKPTHGILAGNDGQPAQAVDITYQGDASTWRYADGTTVTYNDDGNVTRQRLPDGTVFDQFTTDGKPTHGTIPPSDGQPAQTVDITYQGDTSSWRYADGTTVTYNDDGNVTHQQLPDGSVFDRFTADGRPTHGVLAGNDGQPAQAVDITYQGNASTWRYADGTTVTYNDDGNVTRQRLPDGTVFDQFTTDGKPTHGTIPPSDGQPAQTVDITYQGDTSSWRYADGTTVTYNNDGNVTHQQLPDGSVFDRFTADGRPTHGVLAGNDGQPAQAVDITYQGNASTWHYTDGTTVTYNDDGNVTRQQLPDGTVFDQFTPDGKPLHGVLAGSDGQPAQSVDITYQGDASTWHYADGTTVTYNDDGNVTRQQLPDGTVFDQFTPDGKPLHGVLAGSDGQPAQSVDITYQGDASTWHYTDGTTVTYNNDGNVTRQQLPDGTVFDQFTADGKPTHGILAGSDGQPAQSVDITYQGDASTWHYADGTTVTYNNDGNVTHQQLPDGSVFDRFTADGKPTHGTVPGSDGQPTQSVDITYQGDTSTWRYTDGTTVTYNTDGNVTHQQLPDGTVFDQFTPDGKPTHGVLAGSDGQPPQNAYITYNDNGSTWTFDDGTIVVHDTAGNVVQQTTPDGVVFDQFTADGRPTHGTIPPSDGQPAQTVDITYNDNGSTWTFDDGTIVVHDTAGNVVQQTTPDGVVFDQFTADGRPTHGTIPPSDGQPAQTVDITYNDNGSTWTFDDGTIVVHDTAGNVIRQQLPDGTVFDQFTADGRPTHGTIPPSDGQPAQTVDITYNDNGSTWTFDDGTIVVHDTAGNVIRQQLPDGTVFDQFTADGRPTHGTIPPSDDRPAQTVDITYDGDNSTWHYADGTTVVRNNAGDTVWQKLPDGTVYDQFTPDGKPTHGTIPPSDDRPAQTVDITYDGDNSTWHYADGTTVVRNNAGDTVWQKLPDGTVYDQFTPDGKPLHGTVPGKDGQPPQTVTVAYQADGSSTWTYHGPDGNTIVSRGANGAVVSQRLPDGTVYDRFTPDGKPLHGTVPPSDGQPGQTVTINYNSDGTSTWTYTDPSGKPTSAVTKDANGVPIIMVADGWTFDAFDAGRPTHGFKPGENGAGTETVDIRYNSGGSVWTYTDPDGDKTVITKDADGTTVKMEADGWTYTKFDADGRPTYGTKPGADGGPAETVQITYTSDGGSVWKYGDTTITRDADGNVVKLEADGWTYTKFDDQGRPTYGTKGDESVQISYHDGLIESTYSDGTVIVTDDNGRPLAQTVDGIAAEYRVEIPKLLAAKTTVATERDSISQTIGVMKSWFHAMNFYWNGPAADQYYAIYDEVTKIANNLETVLDEMVTALGQAYNRYLEAEGGNLNNLTPLSYEDGHWERTP</sequence>
<protein>
    <submittedName>
        <fullName evidence="2">Uncharacterized protein YukE/FKBP-type peptidyl-prolyl cis-trans isomerase</fullName>
    </submittedName>
</protein>
<organism evidence="2 3">
    <name type="scientific">Micromonospora polyrhachis</name>
    <dbReference type="NCBI Taxonomy" id="1282883"/>
    <lineage>
        <taxon>Bacteria</taxon>
        <taxon>Bacillati</taxon>
        <taxon>Actinomycetota</taxon>
        <taxon>Actinomycetes</taxon>
        <taxon>Micromonosporales</taxon>
        <taxon>Micromonosporaceae</taxon>
        <taxon>Micromonospora</taxon>
    </lineage>
</organism>
<dbReference type="Proteomes" id="UP000578819">
    <property type="component" value="Unassembled WGS sequence"/>
</dbReference>
<accession>A0A7W7SQ32</accession>
<dbReference type="RefSeq" id="WP_184534895.1">
    <property type="nucleotide sequence ID" value="NZ_JACHJW010000001.1"/>
</dbReference>
<dbReference type="InterPro" id="IPR047002">
    <property type="entry name" value="Tcp10_C_sf"/>
</dbReference>
<dbReference type="Pfam" id="PF06013">
    <property type="entry name" value="WXG100"/>
    <property type="match status" value="1"/>
</dbReference>
<dbReference type="Gene3D" id="2.60.450.20">
    <property type="match status" value="2"/>
</dbReference>
<keyword evidence="3" id="KW-1185">Reference proteome</keyword>
<evidence type="ECO:0000313" key="2">
    <source>
        <dbReference type="EMBL" id="MBB4958869.1"/>
    </source>
</evidence>
<dbReference type="Gene3D" id="2.180.10.10">
    <property type="entry name" value="RHS repeat-associated core"/>
    <property type="match status" value="3"/>
</dbReference>
<evidence type="ECO:0000256" key="1">
    <source>
        <dbReference type="SAM" id="MobiDB-lite"/>
    </source>
</evidence>
<gene>
    <name evidence="2" type="ORF">FHR38_002602</name>
</gene>
<proteinExistence type="predicted"/>
<dbReference type="GO" id="GO:0016853">
    <property type="term" value="F:isomerase activity"/>
    <property type="evidence" value="ECO:0007669"/>
    <property type="project" value="UniProtKB-KW"/>
</dbReference>